<reference evidence="2" key="1">
    <citation type="submission" date="2021-04" db="EMBL/GenBank/DDBJ databases">
        <authorList>
            <person name="Hartkoorn R.C."/>
            <person name="Beaudoing E."/>
            <person name="Hot D."/>
        </authorList>
    </citation>
    <scope>NUCLEOTIDE SEQUENCE</scope>
    <source>
        <strain evidence="2">NRRL B-16292</strain>
    </source>
</reference>
<gene>
    <name evidence="2" type="primary">fxsA</name>
    <name evidence="2" type="ORF">Dfulv_14440</name>
</gene>
<dbReference type="Proteomes" id="UP001059617">
    <property type="component" value="Chromosome"/>
</dbReference>
<dbReference type="PROSITE" id="PS51318">
    <property type="entry name" value="TAT"/>
    <property type="match status" value="1"/>
</dbReference>
<feature type="chain" id="PRO_5045936391" evidence="1">
    <location>
        <begin position="30"/>
        <end position="91"/>
    </location>
</feature>
<accession>A0ABY5W7D1</accession>
<dbReference type="InterPro" id="IPR006311">
    <property type="entry name" value="TAT_signal"/>
</dbReference>
<proteinExistence type="predicted"/>
<reference evidence="2" key="2">
    <citation type="submission" date="2022-09" db="EMBL/GenBank/DDBJ databases">
        <title>Biosynthetic gene clusters of Dactylosporangioum fulvum.</title>
        <authorList>
            <person name="Caradec T."/>
        </authorList>
    </citation>
    <scope>NUCLEOTIDE SEQUENCE</scope>
    <source>
        <strain evidence="2">NRRL B-16292</strain>
    </source>
</reference>
<keyword evidence="3" id="KW-1185">Reference proteome</keyword>
<dbReference type="EMBL" id="CP073720">
    <property type="protein sequence ID" value="UWP85359.1"/>
    <property type="molecule type" value="Genomic_DNA"/>
</dbReference>
<sequence>MPENETVLRAGIVAAAAAAAVGMGSAAAAAPATAPQQPAPVQVQLVDLSDVPLAALDTGDDSALSRVLDRVVAESSSGLRGKPWFQSVSPQ</sequence>
<feature type="signal peptide" evidence="1">
    <location>
        <begin position="1"/>
        <end position="29"/>
    </location>
</feature>
<dbReference type="NCBIfam" id="TIGR04268">
    <property type="entry name" value="FxSxx-COOH"/>
    <property type="match status" value="1"/>
</dbReference>
<evidence type="ECO:0000256" key="1">
    <source>
        <dbReference type="SAM" id="SignalP"/>
    </source>
</evidence>
<organism evidence="2 3">
    <name type="scientific">Dactylosporangium fulvum</name>
    <dbReference type="NCBI Taxonomy" id="53359"/>
    <lineage>
        <taxon>Bacteria</taxon>
        <taxon>Bacillati</taxon>
        <taxon>Actinomycetota</taxon>
        <taxon>Actinomycetes</taxon>
        <taxon>Micromonosporales</taxon>
        <taxon>Micromonosporaceae</taxon>
        <taxon>Dactylosporangium</taxon>
    </lineage>
</organism>
<dbReference type="InterPro" id="IPR026334">
    <property type="entry name" value="FxSxx-COOH"/>
</dbReference>
<protein>
    <submittedName>
        <fullName evidence="2">FxSxx-COOH protein</fullName>
    </submittedName>
</protein>
<evidence type="ECO:0000313" key="3">
    <source>
        <dbReference type="Proteomes" id="UP001059617"/>
    </source>
</evidence>
<evidence type="ECO:0000313" key="2">
    <source>
        <dbReference type="EMBL" id="UWP85359.1"/>
    </source>
</evidence>
<dbReference type="RefSeq" id="WP_259863464.1">
    <property type="nucleotide sequence ID" value="NZ_BAAAST010000020.1"/>
</dbReference>
<keyword evidence="1" id="KW-0732">Signal</keyword>
<name>A0ABY5W7D1_9ACTN</name>